<evidence type="ECO:0000313" key="4">
    <source>
        <dbReference type="EMBL" id="NEL76052.1"/>
    </source>
</evidence>
<dbReference type="Proteomes" id="UP000289372">
    <property type="component" value="Unassembled WGS sequence"/>
</dbReference>
<dbReference type="EMBL" id="JAAGYU010000023">
    <property type="protein sequence ID" value="NEL76052.1"/>
    <property type="molecule type" value="Genomic_DNA"/>
</dbReference>
<reference evidence="3 6" key="1">
    <citation type="submission" date="2015-02" db="EMBL/GenBank/DDBJ databases">
        <title>Whole genome sequencing of multiple isolates of three species of pepper and tomato-infecting xanthomonads reveals genetic diversity in field strains and pinpoints effectors responsible for host specificity.</title>
        <authorList>
            <person name="Schwartz A."/>
            <person name="Dahlbeck D."/>
            <person name="Staskawicz B."/>
            <person name="Bart R."/>
            <person name="Potnis N."/>
            <person name="Minsavage G."/>
            <person name="Timilsina S."/>
            <person name="Goss E."/>
            <person name="Jones J."/>
            <person name="Vallad G."/>
            <person name="Barak J."/>
            <person name="Miller S."/>
            <person name="Ritchie D."/>
            <person name="Martins J.Jr."/>
            <person name="Patane J.S."/>
            <person name="Setubal J.C."/>
        </authorList>
    </citation>
    <scope>NUCLEOTIDE SEQUENCE [LARGE SCALE GENOMIC DNA]</scope>
    <source>
        <strain evidence="3 6">Xp3-15</strain>
    </source>
</reference>
<accession>A0A0G8XAV1</accession>
<feature type="transmembrane region" description="Helical" evidence="1">
    <location>
        <begin position="41"/>
        <end position="64"/>
    </location>
</feature>
<evidence type="ECO:0008006" key="9">
    <source>
        <dbReference type="Google" id="ProtNLM"/>
    </source>
</evidence>
<evidence type="ECO:0000313" key="6">
    <source>
        <dbReference type="Proteomes" id="UP000035369"/>
    </source>
</evidence>
<evidence type="ECO:0000256" key="1">
    <source>
        <dbReference type="SAM" id="Phobius"/>
    </source>
</evidence>
<name>A0A0G8XAV1_XANPE</name>
<dbReference type="Proteomes" id="UP000471082">
    <property type="component" value="Unassembled WGS sequence"/>
</dbReference>
<reference evidence="5 7" key="2">
    <citation type="submission" date="2018-02" db="EMBL/GenBank/DDBJ databases">
        <title>Characterization of Xanthomonas diversity in transplant houses and field plants.</title>
        <authorList>
            <person name="Abrahamian P."/>
            <person name="Timilsina S."/>
            <person name="Minsavage G.V."/>
            <person name="Goss E.M."/>
            <person name="Jones J.B."/>
            <person name="Vallad G.E."/>
        </authorList>
    </citation>
    <scope>NUCLEOTIDE SEQUENCE [LARGE SCALE GENOMIC DNA]</scope>
    <source>
        <strain evidence="5 7">GEV2132</strain>
    </source>
</reference>
<dbReference type="AlphaFoldDB" id="A0A0G8XAV1"/>
<keyword evidence="1" id="KW-0812">Transmembrane</keyword>
<dbReference type="EMBL" id="PUUL01000069">
    <property type="protein sequence ID" value="RXD53267.1"/>
    <property type="molecule type" value="Genomic_DNA"/>
</dbReference>
<keyword evidence="1" id="KW-0472">Membrane</keyword>
<evidence type="ECO:0000313" key="5">
    <source>
        <dbReference type="EMBL" id="RXD53267.1"/>
    </source>
</evidence>
<dbReference type="KEGG" id="xpe:BJD13_14110"/>
<evidence type="ECO:0000313" key="8">
    <source>
        <dbReference type="Proteomes" id="UP000471082"/>
    </source>
</evidence>
<feature type="chain" id="PRO_5044542743" description="Transmembrane protein" evidence="2">
    <location>
        <begin position="26"/>
        <end position="169"/>
    </location>
</feature>
<evidence type="ECO:0000313" key="7">
    <source>
        <dbReference type="Proteomes" id="UP000289372"/>
    </source>
</evidence>
<gene>
    <name evidence="5" type="ORF">DB769_12695</name>
    <name evidence="4" type="ORF">G3W61_07265</name>
    <name evidence="3" type="ORF">XP315_15905</name>
</gene>
<feature type="signal peptide" evidence="2">
    <location>
        <begin position="1"/>
        <end position="25"/>
    </location>
</feature>
<evidence type="ECO:0000256" key="2">
    <source>
        <dbReference type="SAM" id="SignalP"/>
    </source>
</evidence>
<dbReference type="Proteomes" id="UP000035369">
    <property type="component" value="Unassembled WGS sequence"/>
</dbReference>
<keyword evidence="6" id="KW-1185">Reference proteome</keyword>
<reference evidence="4 8" key="3">
    <citation type="submission" date="2019-11" db="EMBL/GenBank/DDBJ databases">
        <title>Genome-resolved metagenomics to study the prevalence of co-infection and intraspecific heterogeneity among plant pathogen metapopulations.</title>
        <authorList>
            <person name="Newberry E."/>
            <person name="Bhandari R."/>
            <person name="Kemble J."/>
            <person name="Sikora E."/>
            <person name="Potnis N."/>
        </authorList>
    </citation>
    <scope>NUCLEOTIDE SEQUENCE [LARGE SCALE GENOMIC DNA]</scope>
    <source>
        <strain evidence="4">Xp_Tom_Tuscaloosa_18b</strain>
    </source>
</reference>
<sequence>MMHARSFLAASACLFAALTLPCAHAGEATTPGEKSEFYSALSLAMPVLIASGVAGSVFSAPVAASNAVAESRREARAGKLPPMRVQAVDTLPAGARQVRLQDPQHAENTAVLQWQARQDDPAAGFHVGEMVTFQPSPAGSGWTVHAEQGQALAFVPTEAAAAYGSSQTW</sequence>
<keyword evidence="2" id="KW-0732">Signal</keyword>
<protein>
    <recommendedName>
        <fullName evidence="9">Transmembrane protein</fullName>
    </recommendedName>
</protein>
<evidence type="ECO:0000313" key="3">
    <source>
        <dbReference type="EMBL" id="KLC03739.1"/>
    </source>
</evidence>
<dbReference type="EMBL" id="JZUY01000045">
    <property type="protein sequence ID" value="KLC03739.1"/>
    <property type="molecule type" value="Genomic_DNA"/>
</dbReference>
<comment type="caution">
    <text evidence="4">The sequence shown here is derived from an EMBL/GenBank/DDBJ whole genome shotgun (WGS) entry which is preliminary data.</text>
</comment>
<dbReference type="RefSeq" id="WP_014089235.1">
    <property type="nucleotide sequence ID" value="NZ_CP018475.1"/>
</dbReference>
<proteinExistence type="predicted"/>
<organism evidence="4 8">
    <name type="scientific">Xanthomonas perforans</name>
    <dbReference type="NCBI Taxonomy" id="442694"/>
    <lineage>
        <taxon>Bacteria</taxon>
        <taxon>Pseudomonadati</taxon>
        <taxon>Pseudomonadota</taxon>
        <taxon>Gammaproteobacteria</taxon>
        <taxon>Lysobacterales</taxon>
        <taxon>Lysobacteraceae</taxon>
        <taxon>Xanthomonas</taxon>
    </lineage>
</organism>
<dbReference type="GeneID" id="61777444"/>
<keyword evidence="1" id="KW-1133">Transmembrane helix</keyword>